<dbReference type="STRING" id="272942.RCAP_rcc03215"/>
<accession>D5ARD4</accession>
<dbReference type="EMBL" id="CP001312">
    <property type="protein sequence ID" value="ADE86939.1"/>
    <property type="molecule type" value="Genomic_DNA"/>
</dbReference>
<evidence type="ECO:0000313" key="2">
    <source>
        <dbReference type="Proteomes" id="UP000002361"/>
    </source>
</evidence>
<reference evidence="1 2" key="2">
    <citation type="journal article" date="2010" name="J. Bacteriol.">
        <title>Complete genome sequence of the photosynthetic purple nonsulfur bacterium Rhodobacter capsulatus SB 1003.</title>
        <authorList>
            <person name="Strnad H."/>
            <person name="Lapidus A."/>
            <person name="Paces J."/>
            <person name="Ulbrich P."/>
            <person name="Vlcek C."/>
            <person name="Paces V."/>
            <person name="Haselkorn R."/>
        </authorList>
    </citation>
    <scope>NUCLEOTIDE SEQUENCE [LARGE SCALE GENOMIC DNA]</scope>
    <source>
        <strain evidence="2">ATCC BAA-309 / NBRC 16581 / SB1003</strain>
    </source>
</reference>
<organism evidence="1 2">
    <name type="scientific">Rhodobacter capsulatus (strain ATCC BAA-309 / NBRC 16581 / SB1003)</name>
    <dbReference type="NCBI Taxonomy" id="272942"/>
    <lineage>
        <taxon>Bacteria</taxon>
        <taxon>Pseudomonadati</taxon>
        <taxon>Pseudomonadota</taxon>
        <taxon>Alphaproteobacteria</taxon>
        <taxon>Rhodobacterales</taxon>
        <taxon>Rhodobacter group</taxon>
        <taxon>Rhodobacter</taxon>
    </lineage>
</organism>
<evidence type="ECO:0000313" key="1">
    <source>
        <dbReference type="EMBL" id="ADE86939.1"/>
    </source>
</evidence>
<dbReference type="HOGENOM" id="CLU_3011318_0_0_5"/>
<reference key="1">
    <citation type="submission" date="2008-12" db="EMBL/GenBank/DDBJ databases">
        <title>Complete genome sequence of Rhodobacter capsulatus SB1003.</title>
        <authorList>
            <person name="Strnad H."/>
            <person name="Lapidus A."/>
            <person name="Vlcek C."/>
            <person name="Ulbrich P."/>
            <person name="Paces J."/>
            <person name="Maltsev N."/>
            <person name="Kumar V."/>
            <person name="Kogan Y."/>
            <person name="Milgram A."/>
            <person name="Rebrekov D."/>
            <person name="Mazur M."/>
            <person name="Cox R."/>
            <person name="Kyrpides N."/>
            <person name="Kolar M."/>
            <person name="Sachova J."/>
            <person name="Ridl J."/>
            <person name="Ivanova N."/>
            <person name="Kapatral V."/>
            <person name="Los T."/>
            <person name="Lykidis A."/>
            <person name="Mikhailova N."/>
            <person name="Reznik G."/>
            <person name="Vasieva O."/>
            <person name="Fonstein M."/>
            <person name="Paces V."/>
            <person name="Haselkorn R."/>
        </authorList>
    </citation>
    <scope>NUCLEOTIDE SEQUENCE</scope>
    <source>
        <strain>SB1003</strain>
    </source>
</reference>
<keyword evidence="2" id="KW-1185">Reference proteome</keyword>
<gene>
    <name evidence="1" type="ordered locus">RCAP_rcc03215</name>
</gene>
<sequence>MVNGFVRGPGILLPRVVILLAHSAAKRRFASIADSFAARPPVGRTCFALSDVLLLC</sequence>
<dbReference type="AlphaFoldDB" id="D5ARD4"/>
<dbReference type="KEGG" id="rcp:RCAP_rcc03215"/>
<protein>
    <submittedName>
        <fullName evidence="1">Uncharacterized protein</fullName>
    </submittedName>
</protein>
<name>D5ARD4_RHOCB</name>
<dbReference type="Proteomes" id="UP000002361">
    <property type="component" value="Chromosome"/>
</dbReference>
<proteinExistence type="predicted"/>